<dbReference type="Gene3D" id="2.40.30.10">
    <property type="entry name" value="Translation factors"/>
    <property type="match status" value="1"/>
</dbReference>
<sequence>MSVLAHARLELPFDQLKTWLINAPIFEDRGRMDPDGSLHLTFGIGTVLAKVQEDHSALVLTSPDAASLQFLRDYISDTASEAGVSPIWQERHSRGKPANFCLARVEKVEQVSPSFRRLWLEGADLSALLGKGLHFRLLLGPKGEGWPWVDERGLTLWPGGAGVWHRPVYTVRSLESGAGTTRISVDVFLHKGGRVTEWSEGLQGGEAVGLMGPSGGDVPEGSGLPTPWFGLFGDETALPAIARILGALPVDAVGEAVILVPLPEDEQVLRHPAGIKIRWLHRRAGGDLTDIVAQTQIPRENRFVFFAAGSRLTVAARQILAAKGLSKAEFWAQSYWQDG</sequence>
<gene>
    <name evidence="3" type="ORF">GCM10007315_25360</name>
</gene>
<dbReference type="InterPro" id="IPR039261">
    <property type="entry name" value="FNR_nucleotide-bd"/>
</dbReference>
<dbReference type="EMBL" id="BMYJ01000007">
    <property type="protein sequence ID" value="GHC60307.1"/>
    <property type="molecule type" value="Genomic_DNA"/>
</dbReference>
<dbReference type="SUPFAM" id="SSF63380">
    <property type="entry name" value="Riboflavin synthase domain-like"/>
    <property type="match status" value="1"/>
</dbReference>
<dbReference type="InterPro" id="IPR017938">
    <property type="entry name" value="Riboflavin_synthase-like_b-brl"/>
</dbReference>
<organism evidence="3 4">
    <name type="scientific">Neogemmobacter tilapiae</name>
    <dbReference type="NCBI Taxonomy" id="875041"/>
    <lineage>
        <taxon>Bacteria</taxon>
        <taxon>Pseudomonadati</taxon>
        <taxon>Pseudomonadota</taxon>
        <taxon>Alphaproteobacteria</taxon>
        <taxon>Rhodobacterales</taxon>
        <taxon>Paracoccaceae</taxon>
        <taxon>Neogemmobacter</taxon>
    </lineage>
</organism>
<dbReference type="RefSeq" id="WP_189412049.1">
    <property type="nucleotide sequence ID" value="NZ_BMYJ01000007.1"/>
</dbReference>
<dbReference type="AlphaFoldDB" id="A0A918TRT1"/>
<evidence type="ECO:0000259" key="2">
    <source>
        <dbReference type="PROSITE" id="PS51384"/>
    </source>
</evidence>
<dbReference type="CDD" id="cd06193">
    <property type="entry name" value="siderophore_interacting"/>
    <property type="match status" value="1"/>
</dbReference>
<name>A0A918TRT1_9RHOB</name>
<evidence type="ECO:0000313" key="3">
    <source>
        <dbReference type="EMBL" id="GHC60307.1"/>
    </source>
</evidence>
<keyword evidence="4" id="KW-1185">Reference proteome</keyword>
<dbReference type="GO" id="GO:0016491">
    <property type="term" value="F:oxidoreductase activity"/>
    <property type="evidence" value="ECO:0007669"/>
    <property type="project" value="InterPro"/>
</dbReference>
<dbReference type="Proteomes" id="UP000638981">
    <property type="component" value="Unassembled WGS sequence"/>
</dbReference>
<reference evidence="3" key="2">
    <citation type="submission" date="2020-09" db="EMBL/GenBank/DDBJ databases">
        <authorList>
            <person name="Sun Q."/>
            <person name="Kim S."/>
        </authorList>
    </citation>
    <scope>NUCLEOTIDE SEQUENCE</scope>
    <source>
        <strain evidence="3">KCTC 23310</strain>
    </source>
</reference>
<accession>A0A918TRT1</accession>
<dbReference type="PANTHER" id="PTHR30157">
    <property type="entry name" value="FERRIC REDUCTASE, NADPH-DEPENDENT"/>
    <property type="match status" value="1"/>
</dbReference>
<dbReference type="Pfam" id="PF08021">
    <property type="entry name" value="FAD_binding_9"/>
    <property type="match status" value="1"/>
</dbReference>
<proteinExistence type="inferred from homology"/>
<dbReference type="PROSITE" id="PS51384">
    <property type="entry name" value="FAD_FR"/>
    <property type="match status" value="1"/>
</dbReference>
<evidence type="ECO:0000256" key="1">
    <source>
        <dbReference type="ARBA" id="ARBA00035644"/>
    </source>
</evidence>
<dbReference type="InterPro" id="IPR013113">
    <property type="entry name" value="SIP_FAD-bd"/>
</dbReference>
<protein>
    <submittedName>
        <fullName evidence="3">Siderophore-interacting protein</fullName>
    </submittedName>
</protein>
<evidence type="ECO:0000313" key="4">
    <source>
        <dbReference type="Proteomes" id="UP000638981"/>
    </source>
</evidence>
<reference evidence="3" key="1">
    <citation type="journal article" date="2014" name="Int. J. Syst. Evol. Microbiol.">
        <title>Complete genome sequence of Corynebacterium casei LMG S-19264T (=DSM 44701T), isolated from a smear-ripened cheese.</title>
        <authorList>
            <consortium name="US DOE Joint Genome Institute (JGI-PGF)"/>
            <person name="Walter F."/>
            <person name="Albersmeier A."/>
            <person name="Kalinowski J."/>
            <person name="Ruckert C."/>
        </authorList>
    </citation>
    <scope>NUCLEOTIDE SEQUENCE</scope>
    <source>
        <strain evidence="3">KCTC 23310</strain>
    </source>
</reference>
<dbReference type="Gene3D" id="3.40.50.80">
    <property type="entry name" value="Nucleotide-binding domain of ferredoxin-NADP reductase (FNR) module"/>
    <property type="match status" value="1"/>
</dbReference>
<comment type="caution">
    <text evidence="3">The sequence shown here is derived from an EMBL/GenBank/DDBJ whole genome shotgun (WGS) entry which is preliminary data.</text>
</comment>
<dbReference type="InterPro" id="IPR039374">
    <property type="entry name" value="SIP_fam"/>
</dbReference>
<dbReference type="InterPro" id="IPR007037">
    <property type="entry name" value="SIP_rossman_dom"/>
</dbReference>
<dbReference type="Pfam" id="PF04954">
    <property type="entry name" value="SIP"/>
    <property type="match status" value="1"/>
</dbReference>
<dbReference type="InterPro" id="IPR017927">
    <property type="entry name" value="FAD-bd_FR_type"/>
</dbReference>
<comment type="similarity">
    <text evidence="1">Belongs to the SIP oxidoreductase family.</text>
</comment>
<dbReference type="PANTHER" id="PTHR30157:SF0">
    <property type="entry name" value="NADPH-DEPENDENT FERRIC-CHELATE REDUCTASE"/>
    <property type="match status" value="1"/>
</dbReference>
<feature type="domain" description="FAD-binding FR-type" evidence="2">
    <location>
        <begin position="98"/>
        <end position="220"/>
    </location>
</feature>